<dbReference type="eggNOG" id="COG4796">
    <property type="taxonomic scope" value="Bacteria"/>
</dbReference>
<protein>
    <recommendedName>
        <fullName evidence="8">NolW domain protein</fullName>
    </recommendedName>
</protein>
<dbReference type="AlphaFoldDB" id="B8GR46"/>
<proteinExistence type="inferred from homology"/>
<dbReference type="GO" id="GO:0009306">
    <property type="term" value="P:protein secretion"/>
    <property type="evidence" value="ECO:0007669"/>
    <property type="project" value="InterPro"/>
</dbReference>
<dbReference type="InterPro" id="IPR038591">
    <property type="entry name" value="NolW-like_sf"/>
</dbReference>
<keyword evidence="3" id="KW-0813">Transport</keyword>
<comment type="subcellular location">
    <subcellularLocation>
        <location evidence="3">Cell outer membrane</location>
    </subcellularLocation>
</comment>
<evidence type="ECO:0000313" key="6">
    <source>
        <dbReference type="EMBL" id="ACL72466.1"/>
    </source>
</evidence>
<sequence>MSILSSPFSFLRQFNPKIWAASLQLRESVTMKHLPAFLLVLPLLFWIGVVPAETDDKVPIEIIQLQHRSADELMPHIQPLLGPRDALTGTGYRLIVRTSPGRLNQIREVIAELDQPVRQLRLTVRVEDSAQRDQQRIDPAGEIDAQGRVVRRYTTTRRNGEQWVRVQEGQQAHIREGEVIPMASIAYLRRDGTLVGGVDYQGLDRGFVVTPHLMPDGRVRLHIVQIAERESPAGGGRIETRGLETVVTIETGEWVDLGGTVGRSRMDDQRIIGTQRTRDRDAGAVLVKVDVEG</sequence>
<dbReference type="KEGG" id="tgr:Tgr7_1381"/>
<keyword evidence="1" id="KW-0732">Signal</keyword>
<evidence type="ECO:0008006" key="8">
    <source>
        <dbReference type="Google" id="ProtNLM"/>
    </source>
</evidence>
<organism evidence="6 7">
    <name type="scientific">Thioalkalivibrio sulfidiphilus (strain HL-EbGR7)</name>
    <dbReference type="NCBI Taxonomy" id="396588"/>
    <lineage>
        <taxon>Bacteria</taxon>
        <taxon>Pseudomonadati</taxon>
        <taxon>Pseudomonadota</taxon>
        <taxon>Gammaproteobacteria</taxon>
        <taxon>Chromatiales</taxon>
        <taxon>Ectothiorhodospiraceae</taxon>
        <taxon>Thioalkalivibrio</taxon>
    </lineage>
</organism>
<evidence type="ECO:0000259" key="5">
    <source>
        <dbReference type="Pfam" id="PF03958"/>
    </source>
</evidence>
<gene>
    <name evidence="6" type="ordered locus">Tgr7_1381</name>
</gene>
<comment type="similarity">
    <text evidence="2">Belongs to the bacterial secretin family.</text>
</comment>
<dbReference type="Pfam" id="PF03958">
    <property type="entry name" value="Secretin_N"/>
    <property type="match status" value="1"/>
</dbReference>
<dbReference type="Gene3D" id="3.30.1370.120">
    <property type="match status" value="1"/>
</dbReference>
<dbReference type="InterPro" id="IPR004846">
    <property type="entry name" value="T2SS/T3SS_dom"/>
</dbReference>
<feature type="domain" description="NolW-like" evidence="5">
    <location>
        <begin position="61"/>
        <end position="119"/>
    </location>
</feature>
<dbReference type="STRING" id="396588.Tgr7_1381"/>
<dbReference type="InterPro" id="IPR005644">
    <property type="entry name" value="NolW-like"/>
</dbReference>
<feature type="domain" description="Type II/III secretion system secretin-like" evidence="4">
    <location>
        <begin position="163"/>
        <end position="267"/>
    </location>
</feature>
<dbReference type="Proteomes" id="UP000002383">
    <property type="component" value="Chromosome"/>
</dbReference>
<evidence type="ECO:0000256" key="3">
    <source>
        <dbReference type="RuleBase" id="RU004004"/>
    </source>
</evidence>
<evidence type="ECO:0000256" key="1">
    <source>
        <dbReference type="ARBA" id="ARBA00022729"/>
    </source>
</evidence>
<dbReference type="HOGENOM" id="CLU_1000915_0_0_6"/>
<evidence type="ECO:0000259" key="4">
    <source>
        <dbReference type="Pfam" id="PF00263"/>
    </source>
</evidence>
<dbReference type="EMBL" id="CP001339">
    <property type="protein sequence ID" value="ACL72466.1"/>
    <property type="molecule type" value="Genomic_DNA"/>
</dbReference>
<evidence type="ECO:0000256" key="2">
    <source>
        <dbReference type="RuleBase" id="RU004003"/>
    </source>
</evidence>
<accession>B8GR46</accession>
<evidence type="ECO:0000313" key="7">
    <source>
        <dbReference type="Proteomes" id="UP000002383"/>
    </source>
</evidence>
<keyword evidence="7" id="KW-1185">Reference proteome</keyword>
<name>B8GR46_THISH</name>
<reference evidence="6 7" key="1">
    <citation type="journal article" date="2011" name="Stand. Genomic Sci.">
        <title>Complete genome sequence of 'Thioalkalivibrio sulfidophilus' HL-EbGr7.</title>
        <authorList>
            <person name="Muyzer G."/>
            <person name="Sorokin D.Y."/>
            <person name="Mavromatis K."/>
            <person name="Lapidus A."/>
            <person name="Clum A."/>
            <person name="Ivanova N."/>
            <person name="Pati A."/>
            <person name="d'Haeseleer P."/>
            <person name="Woyke T."/>
            <person name="Kyrpides N.C."/>
        </authorList>
    </citation>
    <scope>NUCLEOTIDE SEQUENCE [LARGE SCALE GENOMIC DNA]</scope>
    <source>
        <strain evidence="6 7">HL-EbGR7</strain>
    </source>
</reference>
<dbReference type="GO" id="GO:0009279">
    <property type="term" value="C:cell outer membrane"/>
    <property type="evidence" value="ECO:0007669"/>
    <property type="project" value="UniProtKB-SubCell"/>
</dbReference>
<dbReference type="Pfam" id="PF00263">
    <property type="entry name" value="Secretin"/>
    <property type="match status" value="1"/>
</dbReference>